<name>A0A8J2YN67_9RHOB</name>
<comment type="caution">
    <text evidence="2">The sequence shown here is derived from an EMBL/GenBank/DDBJ whole genome shotgun (WGS) entry which is preliminary data.</text>
</comment>
<protein>
    <recommendedName>
        <fullName evidence="4">DUF3618 domain-containing protein</fullName>
    </recommendedName>
</protein>
<dbReference type="InterPro" id="IPR022062">
    <property type="entry name" value="DUF3618"/>
</dbReference>
<accession>A0A8J2YN67</accession>
<keyword evidence="3" id="KW-1185">Reference proteome</keyword>
<dbReference type="RefSeq" id="WP_188410998.1">
    <property type="nucleotide sequence ID" value="NZ_BMCP01000007.1"/>
</dbReference>
<evidence type="ECO:0000256" key="1">
    <source>
        <dbReference type="SAM" id="MobiDB-lite"/>
    </source>
</evidence>
<feature type="compositionally biased region" description="Polar residues" evidence="1">
    <location>
        <begin position="261"/>
        <end position="278"/>
    </location>
</feature>
<feature type="region of interest" description="Disordered" evidence="1">
    <location>
        <begin position="90"/>
        <end position="111"/>
    </location>
</feature>
<reference evidence="2" key="1">
    <citation type="journal article" date="2014" name="Int. J. Syst. Evol. Microbiol.">
        <title>Complete genome sequence of Corynebacterium casei LMG S-19264T (=DSM 44701T), isolated from a smear-ripened cheese.</title>
        <authorList>
            <consortium name="US DOE Joint Genome Institute (JGI-PGF)"/>
            <person name="Walter F."/>
            <person name="Albersmeier A."/>
            <person name="Kalinowski J."/>
            <person name="Ruckert C."/>
        </authorList>
    </citation>
    <scope>NUCLEOTIDE SEQUENCE</scope>
    <source>
        <strain evidence="2">CCM 7684</strain>
    </source>
</reference>
<evidence type="ECO:0008006" key="4">
    <source>
        <dbReference type="Google" id="ProtNLM"/>
    </source>
</evidence>
<evidence type="ECO:0000313" key="2">
    <source>
        <dbReference type="EMBL" id="GGE53883.1"/>
    </source>
</evidence>
<dbReference type="Proteomes" id="UP000602745">
    <property type="component" value="Unassembled WGS sequence"/>
</dbReference>
<gene>
    <name evidence="2" type="ORF">GCM10007276_33710</name>
</gene>
<proteinExistence type="predicted"/>
<sequence>MNETYKSSSELEREVEDSRAQVNNTLNEIRERMSPGQMVDEALAFAKNNGGAEFGRNLAVQARDNPLPVLLIGAGIAWLMSGRKPATMSSYAQSAGTSHDHTSSSGPSTLSKVGDALTRTAHDMREAVTGAAGSARNAASGAYGSARDTVSGAYDSASDGLASGRDMYHQRREQGQALVNDVSQQPMLVAALGLAVGAALGGVLPATRTEDRLMGSAADDLKARGENAASEGYQRGREVVKAAVEEGEHEAEKQGLMPSRANGTGHQSAGQDENTARM</sequence>
<dbReference type="EMBL" id="BMCP01000007">
    <property type="protein sequence ID" value="GGE53883.1"/>
    <property type="molecule type" value="Genomic_DNA"/>
</dbReference>
<feature type="region of interest" description="Disordered" evidence="1">
    <location>
        <begin position="244"/>
        <end position="278"/>
    </location>
</feature>
<dbReference type="Pfam" id="PF12277">
    <property type="entry name" value="DUF3618"/>
    <property type="match status" value="1"/>
</dbReference>
<reference evidence="2" key="2">
    <citation type="submission" date="2020-09" db="EMBL/GenBank/DDBJ databases">
        <authorList>
            <person name="Sun Q."/>
            <person name="Sedlacek I."/>
        </authorList>
    </citation>
    <scope>NUCLEOTIDE SEQUENCE</scope>
    <source>
        <strain evidence="2">CCM 7684</strain>
    </source>
</reference>
<organism evidence="2 3">
    <name type="scientific">Agaricicola taiwanensis</name>
    <dbReference type="NCBI Taxonomy" id="591372"/>
    <lineage>
        <taxon>Bacteria</taxon>
        <taxon>Pseudomonadati</taxon>
        <taxon>Pseudomonadota</taxon>
        <taxon>Alphaproteobacteria</taxon>
        <taxon>Rhodobacterales</taxon>
        <taxon>Paracoccaceae</taxon>
        <taxon>Agaricicola</taxon>
    </lineage>
</organism>
<evidence type="ECO:0000313" key="3">
    <source>
        <dbReference type="Proteomes" id="UP000602745"/>
    </source>
</evidence>
<dbReference type="AlphaFoldDB" id="A0A8J2YN67"/>
<feature type="compositionally biased region" description="Basic and acidic residues" evidence="1">
    <location>
        <begin position="244"/>
        <end position="253"/>
    </location>
</feature>